<dbReference type="InterPro" id="IPR035901">
    <property type="entry name" value="GIY-YIG_endonuc_sf"/>
</dbReference>
<dbReference type="Gene3D" id="3.40.1440.10">
    <property type="entry name" value="GIY-YIG endonuclease"/>
    <property type="match status" value="1"/>
</dbReference>
<name>A0A088CRV0_9HELO</name>
<keyword evidence="2" id="KW-0378">Hydrolase</keyword>
<keyword evidence="2" id="KW-0255">Endonuclease</keyword>
<proteinExistence type="predicted"/>
<dbReference type="PROSITE" id="PS50164">
    <property type="entry name" value="GIY_YIG"/>
    <property type="match status" value="1"/>
</dbReference>
<accession>A0A088CRV0</accession>
<evidence type="ECO:0000259" key="1">
    <source>
        <dbReference type="PROSITE" id="PS50164"/>
    </source>
</evidence>
<keyword evidence="2" id="KW-0540">Nuclease</keyword>
<dbReference type="InterPro" id="IPR000305">
    <property type="entry name" value="GIY-YIG_endonuc"/>
</dbReference>
<dbReference type="SUPFAM" id="SSF82771">
    <property type="entry name" value="GIY-YIG endonuclease"/>
    <property type="match status" value="1"/>
</dbReference>
<dbReference type="AlphaFoldDB" id="A0A088CRV0"/>
<organism evidence="2">
    <name type="scientific">Sclerotinia borealis</name>
    <dbReference type="NCBI Taxonomy" id="77105"/>
    <lineage>
        <taxon>Eukaryota</taxon>
        <taxon>Fungi</taxon>
        <taxon>Dikarya</taxon>
        <taxon>Ascomycota</taxon>
        <taxon>Pezizomycotina</taxon>
        <taxon>Leotiomycetes</taxon>
        <taxon>Helotiales</taxon>
        <taxon>Sclerotiniaceae</taxon>
        <taxon>Sclerotinia</taxon>
    </lineage>
</organism>
<dbReference type="EMBL" id="KJ434027">
    <property type="protein sequence ID" value="AIJ56805.1"/>
    <property type="molecule type" value="Genomic_DNA"/>
</dbReference>
<reference evidence="2" key="1">
    <citation type="journal article" date="2014" name="PLoS ONE">
        <title>The 203 kbp Mitochondrial Genome of the Phytopathogenic Fungus Sclerotinia borealis Reveals Multiple Invasions of Introns and Genomic Duplications.</title>
        <authorList>
            <person name="Mardanov A.V."/>
            <person name="Beletsky A.V."/>
            <person name="Kadnikov V.V."/>
            <person name="Ignatov A.N."/>
            <person name="Ravin N.V."/>
        </authorList>
    </citation>
    <scope>NUCLEOTIDE SEQUENCE</scope>
    <source>
        <strain evidence="2">F-4128</strain>
    </source>
</reference>
<keyword evidence="2" id="KW-0496">Mitochondrion</keyword>
<gene>
    <name evidence="2" type="ORF">SBORM_0117</name>
</gene>
<sequence>MDRQTIKNAGFLYKSSLIPSKSSSPLFSAIDGSRVYSTNSFTVLPSFTPVKVYVNADKDKILILKENKGKCGIYRWTNITNGRSYVGSSVNLERRLKCHYNIYFLETAIKKGRAWFIVVC</sequence>
<protein>
    <submittedName>
        <fullName evidence="2">Truncated GIY-YIG endonuclease</fullName>
    </submittedName>
</protein>
<dbReference type="GeneID" id="20498016"/>
<evidence type="ECO:0000313" key="2">
    <source>
        <dbReference type="EMBL" id="AIJ56805.1"/>
    </source>
</evidence>
<geneLocation type="mitochondrion" evidence="2"/>
<dbReference type="GO" id="GO:0004519">
    <property type="term" value="F:endonuclease activity"/>
    <property type="evidence" value="ECO:0007669"/>
    <property type="project" value="UniProtKB-KW"/>
</dbReference>
<feature type="domain" description="GIY-YIG" evidence="1">
    <location>
        <begin position="69"/>
        <end position="120"/>
    </location>
</feature>
<dbReference type="RefSeq" id="YP_009072373.1">
    <property type="nucleotide sequence ID" value="NC_025200.1"/>
</dbReference>
<dbReference type="Pfam" id="PF01541">
    <property type="entry name" value="GIY-YIG"/>
    <property type="match status" value="1"/>
</dbReference>